<sequence length="257" mass="29621">MECSLHERPISYGSTGSSASSRDRHCSLGGRAVSTPERDQDSGAIRLELVPARQLEEAETGRRTPAPTNQEDADGGHPGEGRKVPYVDRVVQEILETEKTYVQDLQSIVQVRGREGGIGWWTEPGVHREKNIYIQINIYSMYVQKYINNVCTIYVYYDYIHNVQCIWLGIYVHNLQNVQIHFLATLLQKESERHTVVQEAIDTMQRVAWHINDMKRKYENTVRLQVRHTHTHTHTHPHPHICVNTSACIHTQYISLQ</sequence>
<dbReference type="PANTHER" id="PTHR45924">
    <property type="entry name" value="FI17866P1"/>
    <property type="match status" value="1"/>
</dbReference>
<protein>
    <recommendedName>
        <fullName evidence="4">DH domain-containing protein</fullName>
    </recommendedName>
</protein>
<dbReference type="GeneTree" id="ENSGT00940000157723"/>
<feature type="compositionally biased region" description="Low complexity" evidence="1">
    <location>
        <begin position="11"/>
        <end position="20"/>
    </location>
</feature>
<feature type="region of interest" description="Disordered" evidence="1">
    <location>
        <begin position="1"/>
        <end position="83"/>
    </location>
</feature>
<keyword evidence="3" id="KW-1185">Reference proteome</keyword>
<reference evidence="2" key="3">
    <citation type="submission" date="2025-09" db="UniProtKB">
        <authorList>
            <consortium name="Ensembl"/>
        </authorList>
    </citation>
    <scope>IDENTIFICATION</scope>
</reference>
<dbReference type="GO" id="GO:0031267">
    <property type="term" value="F:small GTPase binding"/>
    <property type="evidence" value="ECO:0007669"/>
    <property type="project" value="TreeGrafter"/>
</dbReference>
<evidence type="ECO:0000313" key="2">
    <source>
        <dbReference type="Ensembl" id="ENSEEEP00000053634.1"/>
    </source>
</evidence>
<dbReference type="AlphaFoldDB" id="A0AAY5EAR9"/>
<dbReference type="InterPro" id="IPR035899">
    <property type="entry name" value="DBL_dom_sf"/>
</dbReference>
<dbReference type="Proteomes" id="UP000314983">
    <property type="component" value="Chromosome 22"/>
</dbReference>
<dbReference type="PANTHER" id="PTHR45924:SF1">
    <property type="entry name" value="PLECKSTRIN HOMOLOGY DOMAIN-CONTAINING FAMILY G MEMBER 1"/>
    <property type="match status" value="1"/>
</dbReference>
<feature type="compositionally biased region" description="Basic and acidic residues" evidence="1">
    <location>
        <begin position="74"/>
        <end position="83"/>
    </location>
</feature>
<accession>A0AAY5EAR9</accession>
<organism evidence="2 3">
    <name type="scientific">Electrophorus electricus</name>
    <name type="common">Electric eel</name>
    <name type="synonym">Gymnotus electricus</name>
    <dbReference type="NCBI Taxonomy" id="8005"/>
    <lineage>
        <taxon>Eukaryota</taxon>
        <taxon>Metazoa</taxon>
        <taxon>Chordata</taxon>
        <taxon>Craniata</taxon>
        <taxon>Vertebrata</taxon>
        <taxon>Euteleostomi</taxon>
        <taxon>Actinopterygii</taxon>
        <taxon>Neopterygii</taxon>
        <taxon>Teleostei</taxon>
        <taxon>Ostariophysi</taxon>
        <taxon>Gymnotiformes</taxon>
        <taxon>Gymnotoidei</taxon>
        <taxon>Gymnotidae</taxon>
        <taxon>Electrophorus</taxon>
    </lineage>
</organism>
<proteinExistence type="predicted"/>
<evidence type="ECO:0000313" key="3">
    <source>
        <dbReference type="Proteomes" id="UP000314983"/>
    </source>
</evidence>
<dbReference type="SUPFAM" id="SSF48065">
    <property type="entry name" value="DBL homology domain (DH-domain)"/>
    <property type="match status" value="1"/>
</dbReference>
<reference evidence="2 3" key="1">
    <citation type="submission" date="2020-05" db="EMBL/GenBank/DDBJ databases">
        <title>Electrophorus electricus (electric eel) genome, fEleEle1, primary haplotype.</title>
        <authorList>
            <person name="Myers G."/>
            <person name="Meyer A."/>
            <person name="Fedrigo O."/>
            <person name="Formenti G."/>
            <person name="Rhie A."/>
            <person name="Tracey A."/>
            <person name="Sims Y."/>
            <person name="Jarvis E.D."/>
        </authorList>
    </citation>
    <scope>NUCLEOTIDE SEQUENCE [LARGE SCALE GENOMIC DNA]</scope>
</reference>
<dbReference type="Gene3D" id="1.20.900.10">
    <property type="entry name" value="Dbl homology (DH) domain"/>
    <property type="match status" value="1"/>
</dbReference>
<name>A0AAY5EAR9_ELEEL</name>
<evidence type="ECO:0000256" key="1">
    <source>
        <dbReference type="SAM" id="MobiDB-lite"/>
    </source>
</evidence>
<dbReference type="GO" id="GO:0005085">
    <property type="term" value="F:guanyl-nucleotide exchange factor activity"/>
    <property type="evidence" value="ECO:0007669"/>
    <property type="project" value="TreeGrafter"/>
</dbReference>
<evidence type="ECO:0008006" key="4">
    <source>
        <dbReference type="Google" id="ProtNLM"/>
    </source>
</evidence>
<reference evidence="2" key="2">
    <citation type="submission" date="2025-08" db="UniProtKB">
        <authorList>
            <consortium name="Ensembl"/>
        </authorList>
    </citation>
    <scope>IDENTIFICATION</scope>
</reference>
<dbReference type="Ensembl" id="ENSEEET00000057780.1">
    <property type="protein sequence ID" value="ENSEEEP00000053634.1"/>
    <property type="gene ID" value="ENSEEEG00000027974.1"/>
</dbReference>